<keyword evidence="2" id="KW-1185">Reference proteome</keyword>
<gene>
    <name evidence="1" type="ORF">ODALV1_LOCUS17509</name>
</gene>
<comment type="caution">
    <text evidence="1">The sequence shown here is derived from an EMBL/GenBank/DDBJ whole genome shotgun (WGS) entry which is preliminary data.</text>
</comment>
<dbReference type="Proteomes" id="UP001642540">
    <property type="component" value="Unassembled WGS sequence"/>
</dbReference>
<protein>
    <submittedName>
        <fullName evidence="1">Uncharacterized protein</fullName>
    </submittedName>
</protein>
<dbReference type="PANTHER" id="PTHR33332">
    <property type="entry name" value="REVERSE TRANSCRIPTASE DOMAIN-CONTAINING PROTEIN"/>
    <property type="match status" value="1"/>
</dbReference>
<dbReference type="EMBL" id="CAXLJM020000053">
    <property type="protein sequence ID" value="CAL8117048.1"/>
    <property type="molecule type" value="Genomic_DNA"/>
</dbReference>
<organism evidence="1 2">
    <name type="scientific">Orchesella dallaii</name>
    <dbReference type="NCBI Taxonomy" id="48710"/>
    <lineage>
        <taxon>Eukaryota</taxon>
        <taxon>Metazoa</taxon>
        <taxon>Ecdysozoa</taxon>
        <taxon>Arthropoda</taxon>
        <taxon>Hexapoda</taxon>
        <taxon>Collembola</taxon>
        <taxon>Entomobryomorpha</taxon>
        <taxon>Entomobryoidea</taxon>
        <taxon>Orchesellidae</taxon>
        <taxon>Orchesellinae</taxon>
        <taxon>Orchesella</taxon>
    </lineage>
</organism>
<evidence type="ECO:0000313" key="2">
    <source>
        <dbReference type="Proteomes" id="UP001642540"/>
    </source>
</evidence>
<proteinExistence type="predicted"/>
<reference evidence="1 2" key="1">
    <citation type="submission" date="2024-08" db="EMBL/GenBank/DDBJ databases">
        <authorList>
            <person name="Cucini C."/>
            <person name="Frati F."/>
        </authorList>
    </citation>
    <scope>NUCLEOTIDE SEQUENCE [LARGE SCALE GENOMIC DNA]</scope>
</reference>
<evidence type="ECO:0000313" key="1">
    <source>
        <dbReference type="EMBL" id="CAL8117048.1"/>
    </source>
</evidence>
<name>A0ABP1R5J4_9HEXA</name>
<accession>A0ABP1R5J4</accession>
<sequence length="277" mass="32450">MTAINNICKEICRWYTENDLVINPKKTEFIIQCKKSDEHITENITLNMNGSVIPTSKKIKSLGLTKDNLSTWTEHITNLNKKCSKLIWILRSLKHKLNNIQLKTLAEALIVSNIKYMILLYGKATKKALQPLNKILKDTFNIVTHGNTIMKEKGEWLNISELYTLTKSTLAYKAVNEMVPDYFKNIVNKEAIVKCSTRRREYETVDTTKCTSMQYEYTVEWSKVPEYIRNAKHTKQFCAEYKKYIIENRFKMHEPNMDMPFLDEVITAVQNLYRNTI</sequence>